<dbReference type="Pfam" id="PF16692">
    <property type="entry name" value="Folliculin_C"/>
    <property type="match status" value="1"/>
</dbReference>
<dbReference type="InterPro" id="IPR044886">
    <property type="entry name" value="FLCN_DENN_C_sf"/>
</dbReference>
<feature type="domain" description="Folliculin DENN" evidence="1">
    <location>
        <begin position="160"/>
        <end position="230"/>
    </location>
</feature>
<evidence type="ECO:0000259" key="1">
    <source>
        <dbReference type="Pfam" id="PF16692"/>
    </source>
</evidence>
<organism evidence="4">
    <name type="scientific">Echinostoma caproni</name>
    <dbReference type="NCBI Taxonomy" id="27848"/>
    <lineage>
        <taxon>Eukaryota</taxon>
        <taxon>Metazoa</taxon>
        <taxon>Spiralia</taxon>
        <taxon>Lophotrochozoa</taxon>
        <taxon>Platyhelminthes</taxon>
        <taxon>Trematoda</taxon>
        <taxon>Digenea</taxon>
        <taxon>Plagiorchiida</taxon>
        <taxon>Echinostomata</taxon>
        <taxon>Echinostomatoidea</taxon>
        <taxon>Echinostomatidae</taxon>
        <taxon>Echinostoma</taxon>
    </lineage>
</organism>
<dbReference type="OrthoDB" id="5599713at2759"/>
<sequence>MMDDGNTDWILVVDVDDITDCEQIQRYEVVRSPDYVPAFQCNLLSLTAEAQPPEIDWNPGDGVLFVAVIRLPRQPSSAALYTDQFDEISAKYASFVNSLHFKLDSMLPSSDPVFAPFHLNPSPPDDEAKFRDLSPPSPASTALSTYTQGVIRLINLNPPLPPSTLDLALNALRQEWINRARLLYAFKRCQGPIMAGRRWAGVLASIDCTNLENANVARFWQGALSQYSRQNTCHIRRRLTNSTNVSRKSSRCSSTVDVTAALAAASLVDQ</sequence>
<dbReference type="WBParaSite" id="ECPE_0000977901-mRNA-1">
    <property type="protein sequence ID" value="ECPE_0000977901-mRNA-1"/>
    <property type="gene ID" value="ECPE_0000977901"/>
</dbReference>
<dbReference type="Gene3D" id="1.10.10.1730">
    <property type="entry name" value="Folliculin"/>
    <property type="match status" value="1"/>
</dbReference>
<reference evidence="4" key="1">
    <citation type="submission" date="2016-06" db="UniProtKB">
        <authorList>
            <consortium name="WormBaseParasite"/>
        </authorList>
    </citation>
    <scope>IDENTIFICATION</scope>
</reference>
<gene>
    <name evidence="2" type="ORF">ECPE_LOCUS9748</name>
</gene>
<reference evidence="2 3" key="2">
    <citation type="submission" date="2018-11" db="EMBL/GenBank/DDBJ databases">
        <authorList>
            <consortium name="Pathogen Informatics"/>
        </authorList>
    </citation>
    <scope>NUCLEOTIDE SEQUENCE [LARGE SCALE GENOMIC DNA]</scope>
    <source>
        <strain evidence="2 3">Egypt</strain>
    </source>
</reference>
<evidence type="ECO:0000313" key="3">
    <source>
        <dbReference type="Proteomes" id="UP000272942"/>
    </source>
</evidence>
<accession>A0A183AS13</accession>
<evidence type="ECO:0000313" key="4">
    <source>
        <dbReference type="WBParaSite" id="ECPE_0000977901-mRNA-1"/>
    </source>
</evidence>
<name>A0A183AS13_9TREM</name>
<proteinExistence type="predicted"/>
<dbReference type="Proteomes" id="UP000272942">
    <property type="component" value="Unassembled WGS sequence"/>
</dbReference>
<keyword evidence="3" id="KW-1185">Reference proteome</keyword>
<evidence type="ECO:0000313" key="2">
    <source>
        <dbReference type="EMBL" id="VDP85902.1"/>
    </source>
</evidence>
<dbReference type="AlphaFoldDB" id="A0A183AS13"/>
<dbReference type="InterPro" id="IPR032035">
    <property type="entry name" value="Folliculin_DENN"/>
</dbReference>
<dbReference type="EMBL" id="UZAN01047902">
    <property type="protein sequence ID" value="VDP85902.1"/>
    <property type="molecule type" value="Genomic_DNA"/>
</dbReference>
<protein>
    <submittedName>
        <fullName evidence="4">Folliculin_C domain-containing protein</fullName>
    </submittedName>
</protein>